<dbReference type="InterPro" id="IPR036938">
    <property type="entry name" value="PAP2/HPO_sf"/>
</dbReference>
<dbReference type="EMBL" id="CP046622">
    <property type="protein sequence ID" value="QGW81160.1"/>
    <property type="molecule type" value="Genomic_DNA"/>
</dbReference>
<keyword evidence="2" id="KW-0472">Membrane</keyword>
<dbReference type="Pfam" id="PF01569">
    <property type="entry name" value="PAP2"/>
    <property type="match status" value="1"/>
</dbReference>
<feature type="transmembrane region" description="Helical" evidence="2">
    <location>
        <begin position="159"/>
        <end position="177"/>
    </location>
</feature>
<feature type="transmembrane region" description="Helical" evidence="2">
    <location>
        <begin position="71"/>
        <end position="92"/>
    </location>
</feature>
<protein>
    <submittedName>
        <fullName evidence="4">Phosphatase PAP2 family protein</fullName>
    </submittedName>
</protein>
<evidence type="ECO:0000313" key="4">
    <source>
        <dbReference type="EMBL" id="QGW81160.1"/>
    </source>
</evidence>
<feature type="compositionally biased region" description="Polar residues" evidence="1">
    <location>
        <begin position="218"/>
        <end position="229"/>
    </location>
</feature>
<dbReference type="Gene3D" id="1.20.144.10">
    <property type="entry name" value="Phosphatidic acid phosphatase type 2/haloperoxidase"/>
    <property type="match status" value="1"/>
</dbReference>
<reference evidence="4 5" key="1">
    <citation type="submission" date="2019-12" db="EMBL/GenBank/DDBJ databases">
        <title>Hybrid Genome Assemblies of two High G+C Isolates from Undergraduate Microbiology Courses.</title>
        <authorList>
            <person name="Ne Ville C.J."/>
            <person name="Enright D."/>
            <person name="Hernandez I."/>
            <person name="Dodsworth J."/>
            <person name="Orwin P.M."/>
        </authorList>
    </citation>
    <scope>NUCLEOTIDE SEQUENCE [LARGE SCALE GENOMIC DNA]</scope>
    <source>
        <strain evidence="4 5">CSUSB</strain>
    </source>
</reference>
<keyword evidence="2" id="KW-0812">Transmembrane</keyword>
<sequence>MNSFWLMVTGLGDSGFLLPAALWIAIWLAVDRGTRPAAVHWALLFGGCGLVVMLSKLAFLGWGIGSARFNFTGFSGHTALATSVWTVVFWLAALRFAPFLRIAAAIVGWAWGVAVGVSRLALEVHSTAEVATGIVLGTIVSASFLWLQRNRLPVVSLRAPRWLAAGVVVPLLLFVVVGRPAPTQFALEAVAAWMAGIERPYRRSDLLHGRQPARAPGGNSQVLTKEQTF</sequence>
<dbReference type="OrthoDB" id="8590768at2"/>
<proteinExistence type="predicted"/>
<feature type="domain" description="Phosphatidic acid phosphatase type 2/haloperoxidase" evidence="3">
    <location>
        <begin position="45"/>
        <end position="145"/>
    </location>
</feature>
<dbReference type="SMART" id="SM00014">
    <property type="entry name" value="acidPPc"/>
    <property type="match status" value="1"/>
</dbReference>
<dbReference type="AlphaFoldDB" id="A0A6I6H2P1"/>
<feature type="transmembrane region" description="Helical" evidence="2">
    <location>
        <begin position="42"/>
        <end position="65"/>
    </location>
</feature>
<evidence type="ECO:0000256" key="1">
    <source>
        <dbReference type="SAM" id="MobiDB-lite"/>
    </source>
</evidence>
<dbReference type="Proteomes" id="UP000425817">
    <property type="component" value="Chromosome"/>
</dbReference>
<evidence type="ECO:0000259" key="3">
    <source>
        <dbReference type="SMART" id="SM00014"/>
    </source>
</evidence>
<feature type="transmembrane region" description="Helical" evidence="2">
    <location>
        <begin position="6"/>
        <end position="30"/>
    </location>
</feature>
<dbReference type="RefSeq" id="WP_157612555.1">
    <property type="nucleotide sequence ID" value="NZ_CP046622.1"/>
</dbReference>
<evidence type="ECO:0000256" key="2">
    <source>
        <dbReference type="SAM" id="Phobius"/>
    </source>
</evidence>
<gene>
    <name evidence="4" type="ORF">GOQ09_06010</name>
</gene>
<feature type="transmembrane region" description="Helical" evidence="2">
    <location>
        <begin position="99"/>
        <end position="122"/>
    </location>
</feature>
<dbReference type="CDD" id="cd01610">
    <property type="entry name" value="PAP2_like"/>
    <property type="match status" value="1"/>
</dbReference>
<organism evidence="4 5">
    <name type="scientific">Variovorax paradoxus</name>
    <dbReference type="NCBI Taxonomy" id="34073"/>
    <lineage>
        <taxon>Bacteria</taxon>
        <taxon>Pseudomonadati</taxon>
        <taxon>Pseudomonadota</taxon>
        <taxon>Betaproteobacteria</taxon>
        <taxon>Burkholderiales</taxon>
        <taxon>Comamonadaceae</taxon>
        <taxon>Variovorax</taxon>
    </lineage>
</organism>
<feature type="transmembrane region" description="Helical" evidence="2">
    <location>
        <begin position="128"/>
        <end position="147"/>
    </location>
</feature>
<name>A0A6I6H2P1_VARPD</name>
<dbReference type="SUPFAM" id="SSF48317">
    <property type="entry name" value="Acid phosphatase/Vanadium-dependent haloperoxidase"/>
    <property type="match status" value="1"/>
</dbReference>
<keyword evidence="2" id="KW-1133">Transmembrane helix</keyword>
<evidence type="ECO:0000313" key="5">
    <source>
        <dbReference type="Proteomes" id="UP000425817"/>
    </source>
</evidence>
<feature type="region of interest" description="Disordered" evidence="1">
    <location>
        <begin position="208"/>
        <end position="229"/>
    </location>
</feature>
<dbReference type="InterPro" id="IPR000326">
    <property type="entry name" value="PAP2/HPO"/>
</dbReference>
<accession>A0A6I6H2P1</accession>